<dbReference type="EMBL" id="BOOF01000006">
    <property type="protein sequence ID" value="GIH60932.1"/>
    <property type="molecule type" value="Genomic_DNA"/>
</dbReference>
<sequence>MAKLVVAEATDLIPVVSYARISADVRGDEHGVQDQHRVNRETAARHGWTVVHEFTDNDKSAAKADVYRDEFELMLKALRAGKLANGTAVRGVVVVANDRLARRPGDYERFVEAFTYNDGFVFADSKQQSNLYSEDVESMGLFGAVISKMEVRKMQRRMRASHQARALQGRMVGGPRPFGWKEDRIALDEQEATLLRQAARDFVTGSSLYAIVMEWKRRGIKTPRGNDWQMRTLRLTFLNARLCGYRELRGELVRDANGDPVIGEWQPILTPDEWLAVREIIHARRGHSVKRGGAVGTPYPHDFREHRYLLTGILRCGRPIEGGGLCNAILRTKRTKDGERHMYFCPGKAAGGCGGIGRRGDLVDFAISELVLEQMELVQYVDAEDAPEWTREQELKDLEGQLTELTSRWRAREISNNLYFGLVSELEGDIARLRAEKSRILGRAERKRASMEIDMSEIRRRWYLPEEEGGLPLSRKRAHVREMLHAVIVHPAGRGRAPFNPDLLEPVWVE</sequence>
<dbReference type="RefSeq" id="WP_204047867.1">
    <property type="nucleotide sequence ID" value="NZ_BOOF01000006.1"/>
</dbReference>
<comment type="caution">
    <text evidence="3">The sequence shown here is derived from an EMBL/GenBank/DDBJ whole genome shotgun (WGS) entry which is preliminary data.</text>
</comment>
<dbReference type="PANTHER" id="PTHR30461:SF23">
    <property type="entry name" value="DNA RECOMBINASE-RELATED"/>
    <property type="match status" value="1"/>
</dbReference>
<proteinExistence type="predicted"/>
<protein>
    <submittedName>
        <fullName evidence="3">Integrase</fullName>
    </submittedName>
</protein>
<dbReference type="InterPro" id="IPR038109">
    <property type="entry name" value="DNA_bind_recomb_sf"/>
</dbReference>
<dbReference type="Pfam" id="PF00239">
    <property type="entry name" value="Resolvase"/>
    <property type="match status" value="1"/>
</dbReference>
<evidence type="ECO:0000313" key="3">
    <source>
        <dbReference type="EMBL" id="GIH60932.1"/>
    </source>
</evidence>
<gene>
    <name evidence="3" type="ORF">Msi02_17490</name>
</gene>
<evidence type="ECO:0000259" key="2">
    <source>
        <dbReference type="PROSITE" id="PS51737"/>
    </source>
</evidence>
<name>A0ABQ4GHQ7_9ACTN</name>
<dbReference type="SUPFAM" id="SSF53041">
    <property type="entry name" value="Resolvase-like"/>
    <property type="match status" value="1"/>
</dbReference>
<dbReference type="InterPro" id="IPR050639">
    <property type="entry name" value="SSR_resolvase"/>
</dbReference>
<dbReference type="PANTHER" id="PTHR30461">
    <property type="entry name" value="DNA-INVERTASE FROM LAMBDOID PROPHAGE"/>
    <property type="match status" value="1"/>
</dbReference>
<keyword evidence="1" id="KW-0175">Coiled coil</keyword>
<dbReference type="InterPro" id="IPR036162">
    <property type="entry name" value="Resolvase-like_N_sf"/>
</dbReference>
<dbReference type="Proteomes" id="UP000660454">
    <property type="component" value="Unassembled WGS sequence"/>
</dbReference>
<organism evidence="3 4">
    <name type="scientific">Microbispora siamensis</name>
    <dbReference type="NCBI Taxonomy" id="564413"/>
    <lineage>
        <taxon>Bacteria</taxon>
        <taxon>Bacillati</taxon>
        <taxon>Actinomycetota</taxon>
        <taxon>Actinomycetes</taxon>
        <taxon>Streptosporangiales</taxon>
        <taxon>Streptosporangiaceae</taxon>
        <taxon>Microbispora</taxon>
    </lineage>
</organism>
<feature type="domain" description="Recombinase" evidence="2">
    <location>
        <begin position="177"/>
        <end position="287"/>
    </location>
</feature>
<keyword evidence="4" id="KW-1185">Reference proteome</keyword>
<dbReference type="PROSITE" id="PS51737">
    <property type="entry name" value="RECOMBINASE_DNA_BIND"/>
    <property type="match status" value="1"/>
</dbReference>
<feature type="coiled-coil region" evidence="1">
    <location>
        <begin position="423"/>
        <end position="461"/>
    </location>
</feature>
<accession>A0ABQ4GHQ7</accession>
<evidence type="ECO:0000313" key="4">
    <source>
        <dbReference type="Proteomes" id="UP000660454"/>
    </source>
</evidence>
<evidence type="ECO:0000256" key="1">
    <source>
        <dbReference type="SAM" id="Coils"/>
    </source>
</evidence>
<dbReference type="Gene3D" id="3.90.1750.20">
    <property type="entry name" value="Putative Large Serine Recombinase, Chain B, Domain 2"/>
    <property type="match status" value="1"/>
</dbReference>
<dbReference type="InterPro" id="IPR006119">
    <property type="entry name" value="Resolv_N"/>
</dbReference>
<dbReference type="CDD" id="cd00338">
    <property type="entry name" value="Ser_Recombinase"/>
    <property type="match status" value="1"/>
</dbReference>
<dbReference type="Gene3D" id="3.40.50.1390">
    <property type="entry name" value="Resolvase, N-terminal catalytic domain"/>
    <property type="match status" value="1"/>
</dbReference>
<dbReference type="Pfam" id="PF07508">
    <property type="entry name" value="Recombinase"/>
    <property type="match status" value="1"/>
</dbReference>
<reference evidence="3 4" key="1">
    <citation type="submission" date="2021-01" db="EMBL/GenBank/DDBJ databases">
        <title>Whole genome shotgun sequence of Microbispora siamensis NBRC 104113.</title>
        <authorList>
            <person name="Komaki H."/>
            <person name="Tamura T."/>
        </authorList>
    </citation>
    <scope>NUCLEOTIDE SEQUENCE [LARGE SCALE GENOMIC DNA]</scope>
    <source>
        <strain evidence="3 4">NBRC 104113</strain>
    </source>
</reference>
<dbReference type="InterPro" id="IPR011109">
    <property type="entry name" value="DNA_bind_recombinase_dom"/>
</dbReference>
<dbReference type="SMART" id="SM00857">
    <property type="entry name" value="Resolvase"/>
    <property type="match status" value="1"/>
</dbReference>